<proteinExistence type="predicted"/>
<dbReference type="PANTHER" id="PTHR36050">
    <property type="entry name" value="O-FUCOSYLTRANSFERASE 30"/>
    <property type="match status" value="1"/>
</dbReference>
<dbReference type="EMBL" id="JABBWD010000050">
    <property type="protein sequence ID" value="KAG1772936.1"/>
    <property type="molecule type" value="Genomic_DNA"/>
</dbReference>
<dbReference type="PANTHER" id="PTHR36050:SF1">
    <property type="entry name" value="O-FUCOSYLTRANSFERASE 30"/>
    <property type="match status" value="1"/>
</dbReference>
<feature type="compositionally biased region" description="Polar residues" evidence="1">
    <location>
        <begin position="26"/>
        <end position="42"/>
    </location>
</feature>
<protein>
    <submittedName>
        <fullName evidence="3">Uncharacterized protein</fullName>
    </submittedName>
</protein>
<keyword evidence="4" id="KW-1185">Reference proteome</keyword>
<dbReference type="Proteomes" id="UP000714275">
    <property type="component" value="Unassembled WGS sequence"/>
</dbReference>
<feature type="transmembrane region" description="Helical" evidence="2">
    <location>
        <begin position="50"/>
        <end position="72"/>
    </location>
</feature>
<sequence>MSYTFQSPSVTLEKGAYRMRAPRSTRPGSSLSQSLMSAKQPPSHSPNRKLAILITILAFASVTCFFFAYHLFTTRFAPYAQPHPHRADTLPKANPPAPNSDTKYLSYLPHSGLHNQRIALENALVLAKALNRTLLVPFLRLGKPIRYVSFEKLRRFLVLGSKTGLEHCPLVPVGVPAPDECLGYEEWTFIPWDHLVNLQAIGEKIGVKMIQWDGSPAAEYMKKFHIDIFEADTLTLQDSGPYDFRFLDTLDDVSPMRDKYLYSIYIPALAQAPERLVQIGTLFGSSRLRLRQRVSKSVRRDLRSGMAFTNPHLSPVADMIHEALGAVYIGAHLRVGDGQFEQRSTDNARTIWWKLVHLVCGLDLEETLALEQRLSPFDEDLDPPFIQPDVPSLRVPHPPLPPLPHTFKPKIRCRAPLHTSAPLQRLNAPLYIATDSPNPGADPLFSIYLQTFPCIFFLSDFTSRLTPLDALINPYDQVPLKGFLIPVLDAMVLARAREVVVTDGSTFGAFVKDVLWRRHWGFEIVQRG</sequence>
<dbReference type="AlphaFoldDB" id="A0A9P6ZMW4"/>
<evidence type="ECO:0000313" key="4">
    <source>
        <dbReference type="Proteomes" id="UP000714275"/>
    </source>
</evidence>
<reference evidence="3" key="1">
    <citation type="journal article" date="2020" name="New Phytol.">
        <title>Comparative genomics reveals dynamic genome evolution in host specialist ectomycorrhizal fungi.</title>
        <authorList>
            <person name="Lofgren L.A."/>
            <person name="Nguyen N.H."/>
            <person name="Vilgalys R."/>
            <person name="Ruytinx J."/>
            <person name="Liao H.L."/>
            <person name="Branco S."/>
            <person name="Kuo A."/>
            <person name="LaButti K."/>
            <person name="Lipzen A."/>
            <person name="Andreopoulos W."/>
            <person name="Pangilinan J."/>
            <person name="Riley R."/>
            <person name="Hundley H."/>
            <person name="Na H."/>
            <person name="Barry K."/>
            <person name="Grigoriev I.V."/>
            <person name="Stajich J.E."/>
            <person name="Kennedy P.G."/>
        </authorList>
    </citation>
    <scope>NUCLEOTIDE SEQUENCE</scope>
    <source>
        <strain evidence="3">DOB743</strain>
    </source>
</reference>
<evidence type="ECO:0000256" key="2">
    <source>
        <dbReference type="SAM" id="Phobius"/>
    </source>
</evidence>
<keyword evidence="2" id="KW-1133">Transmembrane helix</keyword>
<dbReference type="OrthoDB" id="1882547at2759"/>
<accession>A0A9P6ZMW4</accession>
<evidence type="ECO:0000256" key="1">
    <source>
        <dbReference type="SAM" id="MobiDB-lite"/>
    </source>
</evidence>
<name>A0A9P6ZMW4_9AGAM</name>
<evidence type="ECO:0000313" key="3">
    <source>
        <dbReference type="EMBL" id="KAG1772936.1"/>
    </source>
</evidence>
<organism evidence="3 4">
    <name type="scientific">Suillus placidus</name>
    <dbReference type="NCBI Taxonomy" id="48579"/>
    <lineage>
        <taxon>Eukaryota</taxon>
        <taxon>Fungi</taxon>
        <taxon>Dikarya</taxon>
        <taxon>Basidiomycota</taxon>
        <taxon>Agaricomycotina</taxon>
        <taxon>Agaricomycetes</taxon>
        <taxon>Agaricomycetidae</taxon>
        <taxon>Boletales</taxon>
        <taxon>Suillineae</taxon>
        <taxon>Suillaceae</taxon>
        <taxon>Suillus</taxon>
    </lineage>
</organism>
<keyword evidence="2" id="KW-0812">Transmembrane</keyword>
<feature type="region of interest" description="Disordered" evidence="1">
    <location>
        <begin position="15"/>
        <end position="45"/>
    </location>
</feature>
<comment type="caution">
    <text evidence="3">The sequence shown here is derived from an EMBL/GenBank/DDBJ whole genome shotgun (WGS) entry which is preliminary data.</text>
</comment>
<keyword evidence="2" id="KW-0472">Membrane</keyword>
<gene>
    <name evidence="3" type="ORF">EV702DRAFT_1033290</name>
</gene>